<feature type="transmembrane region" description="Helical" evidence="7">
    <location>
        <begin position="38"/>
        <end position="56"/>
    </location>
</feature>
<feature type="region of interest" description="Disordered" evidence="6">
    <location>
        <begin position="1"/>
        <end position="28"/>
    </location>
</feature>
<evidence type="ECO:0000256" key="5">
    <source>
        <dbReference type="ARBA" id="ARBA00023136"/>
    </source>
</evidence>
<feature type="transmembrane region" description="Helical" evidence="7">
    <location>
        <begin position="368"/>
        <end position="385"/>
    </location>
</feature>
<dbReference type="OrthoDB" id="9815028at2"/>
<evidence type="ECO:0000256" key="1">
    <source>
        <dbReference type="ARBA" id="ARBA00004141"/>
    </source>
</evidence>
<evidence type="ECO:0000256" key="3">
    <source>
        <dbReference type="ARBA" id="ARBA00022692"/>
    </source>
</evidence>
<keyword evidence="3 7" id="KW-0812">Transmembrane</keyword>
<dbReference type="AlphaFoldDB" id="A0A5C6AFQ4"/>
<proteinExistence type="inferred from homology"/>
<feature type="transmembrane region" description="Helical" evidence="7">
    <location>
        <begin position="62"/>
        <end position="83"/>
    </location>
</feature>
<feature type="transmembrane region" description="Helical" evidence="7">
    <location>
        <begin position="405"/>
        <end position="438"/>
    </location>
</feature>
<feature type="transmembrane region" description="Helical" evidence="7">
    <location>
        <begin position="227"/>
        <end position="246"/>
    </location>
</feature>
<dbReference type="PANTHER" id="PTHR21716">
    <property type="entry name" value="TRANSMEMBRANE PROTEIN"/>
    <property type="match status" value="1"/>
</dbReference>
<dbReference type="Pfam" id="PF01594">
    <property type="entry name" value="AI-2E_transport"/>
    <property type="match status" value="1"/>
</dbReference>
<name>A0A5C6AFQ4_9BACT</name>
<accession>A0A5C6AFQ4</accession>
<feature type="transmembrane region" description="Helical" evidence="7">
    <location>
        <begin position="279"/>
        <end position="302"/>
    </location>
</feature>
<dbReference type="PANTHER" id="PTHR21716:SF4">
    <property type="entry name" value="TRANSMEMBRANE PROTEIN 245"/>
    <property type="match status" value="1"/>
</dbReference>
<feature type="transmembrane region" description="Helical" evidence="7">
    <location>
        <begin position="95"/>
        <end position="118"/>
    </location>
</feature>
<reference evidence="8 9" key="1">
    <citation type="submission" date="2019-02" db="EMBL/GenBank/DDBJ databases">
        <title>Deep-cultivation of Planctomycetes and their phenomic and genomic characterization uncovers novel biology.</title>
        <authorList>
            <person name="Wiegand S."/>
            <person name="Jogler M."/>
            <person name="Boedeker C."/>
            <person name="Pinto D."/>
            <person name="Vollmers J."/>
            <person name="Rivas-Marin E."/>
            <person name="Kohn T."/>
            <person name="Peeters S.H."/>
            <person name="Heuer A."/>
            <person name="Rast P."/>
            <person name="Oberbeckmann S."/>
            <person name="Bunk B."/>
            <person name="Jeske O."/>
            <person name="Meyerdierks A."/>
            <person name="Storesund J.E."/>
            <person name="Kallscheuer N."/>
            <person name="Luecker S."/>
            <person name="Lage O.M."/>
            <person name="Pohl T."/>
            <person name="Merkel B.J."/>
            <person name="Hornburger P."/>
            <person name="Mueller R.-W."/>
            <person name="Bruemmer F."/>
            <person name="Labrenz M."/>
            <person name="Spormann A.M."/>
            <person name="Op Den Camp H."/>
            <person name="Overmann J."/>
            <person name="Amann R."/>
            <person name="Jetten M.S.M."/>
            <person name="Mascher T."/>
            <person name="Medema M.H."/>
            <person name="Devos D.P."/>
            <person name="Kaster A.-K."/>
            <person name="Ovreas L."/>
            <person name="Rohde M."/>
            <person name="Galperin M.Y."/>
            <person name="Jogler C."/>
        </authorList>
    </citation>
    <scope>NUCLEOTIDE SEQUENCE [LARGE SCALE GENOMIC DNA]</scope>
    <source>
        <strain evidence="8 9">Pla108</strain>
    </source>
</reference>
<evidence type="ECO:0000256" key="6">
    <source>
        <dbReference type="SAM" id="MobiDB-lite"/>
    </source>
</evidence>
<comment type="subcellular location">
    <subcellularLocation>
        <location evidence="1">Membrane</location>
        <topology evidence="1">Multi-pass membrane protein</topology>
    </subcellularLocation>
</comment>
<keyword evidence="4 7" id="KW-1133">Transmembrane helix</keyword>
<keyword evidence="5 7" id="KW-0472">Membrane</keyword>
<keyword evidence="9" id="KW-1185">Reference proteome</keyword>
<feature type="transmembrane region" description="Helical" evidence="7">
    <location>
        <begin position="332"/>
        <end position="361"/>
    </location>
</feature>
<dbReference type="GO" id="GO:0016020">
    <property type="term" value="C:membrane"/>
    <property type="evidence" value="ECO:0007669"/>
    <property type="project" value="UniProtKB-SubCell"/>
</dbReference>
<dbReference type="EMBL" id="SJPR01000002">
    <property type="protein sequence ID" value="TWT98138.1"/>
    <property type="molecule type" value="Genomic_DNA"/>
</dbReference>
<gene>
    <name evidence="8" type="ORF">Pla108_22950</name>
</gene>
<dbReference type="Proteomes" id="UP000317421">
    <property type="component" value="Unassembled WGS sequence"/>
</dbReference>
<dbReference type="InterPro" id="IPR002549">
    <property type="entry name" value="AI-2E-like"/>
</dbReference>
<evidence type="ECO:0000313" key="9">
    <source>
        <dbReference type="Proteomes" id="UP000317421"/>
    </source>
</evidence>
<sequence length="457" mass="48842">MPKAKPSAPTTKEKPTPSADEPSVAPTESSMLRGLPRVISLLVLMAVVLLIGVMFFRVMASFLVPLFLAAVLAVIFKPLHSWLLAKLNGRNQLAALATTTLIALGVVAPTALLGWMAYVETARIVRVTLAAATPDETTAEESTDEGEGAEDAAAQPKLILPEGAENEPGASDEDAPAAGWTAALMARLEPLTEWYHENVNAEFDPSKLAQTAAQYAVKIGLVGVQSLLGFVIGTGIMIFALYYFFADGPTIVETLMHLSPLDDDYERELLDQFARVSRAVVLATLLAAFVQGILGGIGYFFVVSEWTPATVLAEYGGILKNVPDEMRIHPPVFLLTVLTMTLAIVPFVGATAVWLPVALWVYFVQGDFWPAIGLAIYGFAVVSSIDNLIKPLVLHGQSNLHPLLALLSVLGGLQLLGPIGILVGPMLVAFLQALLLMLRKELDVLAKENGETQTAPA</sequence>
<comment type="similarity">
    <text evidence="2">Belongs to the autoinducer-2 exporter (AI-2E) (TC 2.A.86) family.</text>
</comment>
<evidence type="ECO:0000256" key="7">
    <source>
        <dbReference type="SAM" id="Phobius"/>
    </source>
</evidence>
<evidence type="ECO:0000313" key="8">
    <source>
        <dbReference type="EMBL" id="TWT98138.1"/>
    </source>
</evidence>
<protein>
    <submittedName>
        <fullName evidence="8">Putative inner membrane protein</fullName>
    </submittedName>
</protein>
<evidence type="ECO:0000256" key="2">
    <source>
        <dbReference type="ARBA" id="ARBA00009773"/>
    </source>
</evidence>
<comment type="caution">
    <text evidence="8">The sequence shown here is derived from an EMBL/GenBank/DDBJ whole genome shotgun (WGS) entry which is preliminary data.</text>
</comment>
<dbReference type="RefSeq" id="WP_146445016.1">
    <property type="nucleotide sequence ID" value="NZ_SJPR01000002.1"/>
</dbReference>
<organism evidence="8 9">
    <name type="scientific">Botrimarina colliarenosi</name>
    <dbReference type="NCBI Taxonomy" id="2528001"/>
    <lineage>
        <taxon>Bacteria</taxon>
        <taxon>Pseudomonadati</taxon>
        <taxon>Planctomycetota</taxon>
        <taxon>Planctomycetia</taxon>
        <taxon>Pirellulales</taxon>
        <taxon>Lacipirellulaceae</taxon>
        <taxon>Botrimarina</taxon>
    </lineage>
</organism>
<evidence type="ECO:0000256" key="4">
    <source>
        <dbReference type="ARBA" id="ARBA00022989"/>
    </source>
</evidence>